<evidence type="ECO:0000313" key="5">
    <source>
        <dbReference type="Proteomes" id="UP001157961"/>
    </source>
</evidence>
<reference evidence="4 5" key="1">
    <citation type="submission" date="2017-05" db="EMBL/GenBank/DDBJ databases">
        <authorList>
            <person name="Varghese N."/>
            <person name="Submissions S."/>
        </authorList>
    </citation>
    <scope>NUCLEOTIDE SEQUENCE [LARGE SCALE GENOMIC DNA]</scope>
    <source>
        <strain evidence="4 5">DSM 29734</strain>
    </source>
</reference>
<sequence length="276" mass="29392">MRFVRYGERGAEKPGVLDKAGQVRDLSSVVTDLAGDVLADLPEVDPESLPLAEGDLRLGAPVGQVGKYLCIGLNYSDHAEEAGMDIPKEPILFMKATSAIVGPDDPVILPRGSEKGDWEVELAVVIGKAAKYVSKEDALSHVAGYTIANDVSERSLQIERGGQWTKGKSCDSFGPLGPWLVTLDEVGDVQDLALTLDVNGARVQTGNTASMVFGVAEIISYLSQMMTLHPGDVIATGTPPGVGMGFKPPRYLQAGDVMELSIEGLGKQRQRVMRDG</sequence>
<evidence type="ECO:0000313" key="4">
    <source>
        <dbReference type="EMBL" id="SMP13351.1"/>
    </source>
</evidence>
<dbReference type="EMBL" id="FXTY01000002">
    <property type="protein sequence ID" value="SMP13351.1"/>
    <property type="molecule type" value="Genomic_DNA"/>
</dbReference>
<dbReference type="SUPFAM" id="SSF56529">
    <property type="entry name" value="FAH"/>
    <property type="match status" value="1"/>
</dbReference>
<keyword evidence="2" id="KW-0479">Metal-binding</keyword>
<dbReference type="Proteomes" id="UP001157961">
    <property type="component" value="Unassembled WGS sequence"/>
</dbReference>
<keyword evidence="5" id="KW-1185">Reference proteome</keyword>
<evidence type="ECO:0000256" key="2">
    <source>
        <dbReference type="ARBA" id="ARBA00022723"/>
    </source>
</evidence>
<dbReference type="PANTHER" id="PTHR42796:SF4">
    <property type="entry name" value="FUMARYLACETOACETATE HYDROLASE DOMAIN-CONTAINING PROTEIN 2A"/>
    <property type="match status" value="1"/>
</dbReference>
<comment type="similarity">
    <text evidence="1">Belongs to the FAH family.</text>
</comment>
<dbReference type="InterPro" id="IPR036663">
    <property type="entry name" value="Fumarylacetoacetase_C_sf"/>
</dbReference>
<evidence type="ECO:0000259" key="3">
    <source>
        <dbReference type="Pfam" id="PF01557"/>
    </source>
</evidence>
<protein>
    <submittedName>
        <fullName evidence="4">2-keto-4-pentenoate hydratase/2-oxohepta-3-ene-1,7-dioic acid hydratase (Catechol pathway)</fullName>
    </submittedName>
</protein>
<name>A0ABY1NME2_9RHOB</name>
<proteinExistence type="inferred from homology"/>
<comment type="caution">
    <text evidence="4">The sequence shown here is derived from an EMBL/GenBank/DDBJ whole genome shotgun (WGS) entry which is preliminary data.</text>
</comment>
<dbReference type="Gene3D" id="3.90.850.10">
    <property type="entry name" value="Fumarylacetoacetase-like, C-terminal domain"/>
    <property type="match status" value="1"/>
</dbReference>
<feature type="domain" description="Fumarylacetoacetase-like C-terminal" evidence="3">
    <location>
        <begin position="68"/>
        <end position="272"/>
    </location>
</feature>
<gene>
    <name evidence="4" type="ORF">SAMN06265373_102485</name>
</gene>
<dbReference type="InterPro" id="IPR011234">
    <property type="entry name" value="Fumarylacetoacetase-like_C"/>
</dbReference>
<organism evidence="4 5">
    <name type="scientific">Shimia sagamensis</name>
    <dbReference type="NCBI Taxonomy" id="1566352"/>
    <lineage>
        <taxon>Bacteria</taxon>
        <taxon>Pseudomonadati</taxon>
        <taxon>Pseudomonadota</taxon>
        <taxon>Alphaproteobacteria</taxon>
        <taxon>Rhodobacterales</taxon>
        <taxon>Roseobacteraceae</taxon>
    </lineage>
</organism>
<dbReference type="Pfam" id="PF01557">
    <property type="entry name" value="FAA_hydrolase"/>
    <property type="match status" value="1"/>
</dbReference>
<dbReference type="InterPro" id="IPR051121">
    <property type="entry name" value="FAH"/>
</dbReference>
<accession>A0ABY1NME2</accession>
<dbReference type="PANTHER" id="PTHR42796">
    <property type="entry name" value="FUMARYLACETOACETATE HYDROLASE DOMAIN-CONTAINING PROTEIN 2A-RELATED"/>
    <property type="match status" value="1"/>
</dbReference>
<evidence type="ECO:0000256" key="1">
    <source>
        <dbReference type="ARBA" id="ARBA00010211"/>
    </source>
</evidence>
<dbReference type="RefSeq" id="WP_283425470.1">
    <property type="nucleotide sequence ID" value="NZ_FXTY01000002.1"/>
</dbReference>